<evidence type="ECO:0000313" key="4">
    <source>
        <dbReference type="EMBL" id="OZI25012.1"/>
    </source>
</evidence>
<keyword evidence="5" id="KW-1185">Reference proteome</keyword>
<dbReference type="PRINTS" id="PR00368">
    <property type="entry name" value="FADPNR"/>
</dbReference>
<dbReference type="InterPro" id="IPR007419">
    <property type="entry name" value="BFD-like_2Fe2S-bd_dom"/>
</dbReference>
<dbReference type="Gene3D" id="1.10.10.1100">
    <property type="entry name" value="BFD-like [2Fe-2S]-binding domain"/>
    <property type="match status" value="1"/>
</dbReference>
<dbReference type="SUPFAM" id="SSF51905">
    <property type="entry name" value="FAD/NAD(P)-binding domain"/>
    <property type="match status" value="1"/>
</dbReference>
<gene>
    <name evidence="4" type="ORF">CAL19_05940</name>
</gene>
<dbReference type="EMBL" id="NEVK01000003">
    <property type="protein sequence ID" value="OZI25012.1"/>
    <property type="molecule type" value="Genomic_DNA"/>
</dbReference>
<dbReference type="Proteomes" id="UP000216947">
    <property type="component" value="Unassembled WGS sequence"/>
</dbReference>
<organism evidence="4 5">
    <name type="scientific">Bordetella genomosp. 7</name>
    <dbReference type="NCBI Taxonomy" id="1416805"/>
    <lineage>
        <taxon>Bacteria</taxon>
        <taxon>Pseudomonadati</taxon>
        <taxon>Pseudomonadota</taxon>
        <taxon>Betaproteobacteria</taxon>
        <taxon>Burkholderiales</taxon>
        <taxon>Alcaligenaceae</taxon>
        <taxon>Bordetella</taxon>
    </lineage>
</organism>
<evidence type="ECO:0000259" key="3">
    <source>
        <dbReference type="Pfam" id="PF07992"/>
    </source>
</evidence>
<feature type="domain" description="BFD-like [2Fe-2S]-binding" evidence="2">
    <location>
        <begin position="383"/>
        <end position="435"/>
    </location>
</feature>
<evidence type="ECO:0000259" key="2">
    <source>
        <dbReference type="Pfam" id="PF04324"/>
    </source>
</evidence>
<dbReference type="Pfam" id="PF07992">
    <property type="entry name" value="Pyr_redox_2"/>
    <property type="match status" value="1"/>
</dbReference>
<evidence type="ECO:0000256" key="1">
    <source>
        <dbReference type="ARBA" id="ARBA00023002"/>
    </source>
</evidence>
<dbReference type="InterPro" id="IPR036188">
    <property type="entry name" value="FAD/NAD-bd_sf"/>
</dbReference>
<sequence>MPMNQPGTQQFAHAGAPGMVIVGAGPAGVRAAQTLLRYGIRPTVVDEAALPGGQIYRQGAVARASAKERYGFEWKRARSVHAAGAELMAHADYRAATTVWNAAHGRLDLIQDGCPDELSYTHLLLATGATDRVLPFDGWTLPGVFSLGGAQIALKSQRCLIGPRIVFAGTGPLLYLVAYQYARAGGQVQAVLDSASFGPQARALPAMLNQPGTLAKGLYYLSWLRAHGVPVYRDAVIRAALGGGRVEGVQAIIAGAPHDIACDALAVGHGLRSETQLADLLDCAFDFDAVQRAWLPRRDADGRSSVPGVYLAGDGAGIGGAIVAEIAGERAALAMLADQGIDIDRARVRTLARRQARWSRFRGGLDQAFAAPSAGAACTDDVIVCRCEEIRAGALRAAARDYAIDDLNRLKALTRVGMGLCQGRMCQAGAAELLAHCRELPLSQIGRLRSQAPVKPITLSCVGSSAP</sequence>
<dbReference type="PANTHER" id="PTHR42949">
    <property type="entry name" value="ANAEROBIC GLYCEROL-3-PHOSPHATE DEHYDROGENASE SUBUNIT B"/>
    <property type="match status" value="1"/>
</dbReference>
<dbReference type="Gene3D" id="3.50.50.60">
    <property type="entry name" value="FAD/NAD(P)-binding domain"/>
    <property type="match status" value="2"/>
</dbReference>
<dbReference type="InterPro" id="IPR023753">
    <property type="entry name" value="FAD/NAD-binding_dom"/>
</dbReference>
<dbReference type="GO" id="GO:0016491">
    <property type="term" value="F:oxidoreductase activity"/>
    <property type="evidence" value="ECO:0007669"/>
    <property type="project" value="UniProtKB-KW"/>
</dbReference>
<comment type="caution">
    <text evidence="4">The sequence shown here is derived from an EMBL/GenBank/DDBJ whole genome shotgun (WGS) entry which is preliminary data.</text>
</comment>
<name>A0A261RK19_9BORD</name>
<dbReference type="PIRSF" id="PIRSF037495">
    <property type="entry name" value="Opine_OX_OoxA/HcnB"/>
    <property type="match status" value="1"/>
</dbReference>
<proteinExistence type="predicted"/>
<dbReference type="PRINTS" id="PR00411">
    <property type="entry name" value="PNDRDTASEI"/>
</dbReference>
<dbReference type="InterPro" id="IPR017224">
    <property type="entry name" value="Opine_Oxase_asu/HCN_bsu"/>
</dbReference>
<evidence type="ECO:0000313" key="5">
    <source>
        <dbReference type="Proteomes" id="UP000216947"/>
    </source>
</evidence>
<accession>A0A261RK19</accession>
<protein>
    <submittedName>
        <fullName evidence="4">FAD/NAD(P)-binding oxidoreductase</fullName>
    </submittedName>
</protein>
<dbReference type="InterPro" id="IPR041854">
    <property type="entry name" value="BFD-like_2Fe2S-bd_dom_sf"/>
</dbReference>
<dbReference type="PANTHER" id="PTHR42949:SF3">
    <property type="entry name" value="ANAEROBIC GLYCEROL-3-PHOSPHATE DEHYDROGENASE SUBUNIT B"/>
    <property type="match status" value="1"/>
</dbReference>
<dbReference type="CDD" id="cd19946">
    <property type="entry name" value="GlpA-like_Fer2_BFD-like"/>
    <property type="match status" value="1"/>
</dbReference>
<dbReference type="InterPro" id="IPR051691">
    <property type="entry name" value="Metab_Enz_Cyan_OpOx_G3PDH"/>
</dbReference>
<dbReference type="RefSeq" id="WP_249276256.1">
    <property type="nucleotide sequence ID" value="NZ_NEVI01000009.1"/>
</dbReference>
<reference evidence="5" key="1">
    <citation type="submission" date="2017-05" db="EMBL/GenBank/DDBJ databases">
        <title>Complete and WGS of Bordetella genogroups.</title>
        <authorList>
            <person name="Spilker T."/>
            <person name="Lipuma J."/>
        </authorList>
    </citation>
    <scope>NUCLEOTIDE SEQUENCE [LARGE SCALE GENOMIC DNA]</scope>
    <source>
        <strain evidence="5">AU18089</strain>
    </source>
</reference>
<dbReference type="AlphaFoldDB" id="A0A261RK19"/>
<keyword evidence="1" id="KW-0560">Oxidoreductase</keyword>
<feature type="domain" description="FAD/NAD(P)-binding" evidence="3">
    <location>
        <begin position="19"/>
        <end position="323"/>
    </location>
</feature>
<dbReference type="Pfam" id="PF04324">
    <property type="entry name" value="Fer2_BFD"/>
    <property type="match status" value="1"/>
</dbReference>